<keyword evidence="1" id="KW-0732">Signal</keyword>
<dbReference type="InterPro" id="IPR007487">
    <property type="entry name" value="ABC_transpt-TYRBP-like"/>
</dbReference>
<dbReference type="PANTHER" id="PTHR35271">
    <property type="entry name" value="ABC TRANSPORTER, SUBSTRATE-BINDING LIPOPROTEIN-RELATED"/>
    <property type="match status" value="1"/>
</dbReference>
<keyword evidence="3" id="KW-1185">Reference proteome</keyword>
<sequence length="311" mass="33628">MHAALRLFLCRLVASLALGAMAGPGWAAPPLIIVNSSSDGAYAEASAALRSQLQRTMPWVEIEEQGWEELAAQRLEGSRMIVTIGTQAARVVAGLSPRQPVLHTLLPSSAYSRLPNMPKSGATVSAILLDQPAERQIALIRLALPDWKRIALLTGSDSEALNLRLGELARERQLEVREANVTADRDLYPALQRVLAEPAVLIASPDAQVFNSFTVQNVLLTAYRHRSPVVGFSSAYVRAGALLGLYSTPEQIGQQAAETVQKVLSGETLPPPRPPRQFEVAVNTNVARSLGIQLDSAERLGNELARREGRP</sequence>
<evidence type="ECO:0000256" key="1">
    <source>
        <dbReference type="SAM" id="SignalP"/>
    </source>
</evidence>
<evidence type="ECO:0000313" key="2">
    <source>
        <dbReference type="EMBL" id="TDN52428.1"/>
    </source>
</evidence>
<dbReference type="Gene3D" id="3.40.50.2300">
    <property type="match status" value="2"/>
</dbReference>
<dbReference type="OrthoDB" id="9178917at2"/>
<organism evidence="2 3">
    <name type="scientific">Azoarcus indigens</name>
    <dbReference type="NCBI Taxonomy" id="29545"/>
    <lineage>
        <taxon>Bacteria</taxon>
        <taxon>Pseudomonadati</taxon>
        <taxon>Pseudomonadota</taxon>
        <taxon>Betaproteobacteria</taxon>
        <taxon>Rhodocyclales</taxon>
        <taxon>Zoogloeaceae</taxon>
        <taxon>Azoarcus</taxon>
    </lineage>
</organism>
<dbReference type="EMBL" id="SNVV01000006">
    <property type="protein sequence ID" value="TDN52428.1"/>
    <property type="molecule type" value="Genomic_DNA"/>
</dbReference>
<feature type="signal peptide" evidence="1">
    <location>
        <begin position="1"/>
        <end position="27"/>
    </location>
</feature>
<evidence type="ECO:0000313" key="3">
    <source>
        <dbReference type="Proteomes" id="UP000295129"/>
    </source>
</evidence>
<comment type="caution">
    <text evidence="2">The sequence shown here is derived from an EMBL/GenBank/DDBJ whole genome shotgun (WGS) entry which is preliminary data.</text>
</comment>
<reference evidence="2 3" key="1">
    <citation type="submission" date="2019-03" db="EMBL/GenBank/DDBJ databases">
        <title>Genomic Encyclopedia of Type Strains, Phase IV (KMG-IV): sequencing the most valuable type-strain genomes for metagenomic binning, comparative biology and taxonomic classification.</title>
        <authorList>
            <person name="Goeker M."/>
        </authorList>
    </citation>
    <scope>NUCLEOTIDE SEQUENCE [LARGE SCALE GENOMIC DNA]</scope>
    <source>
        <strain evidence="2 3">DSM 12121</strain>
    </source>
</reference>
<dbReference type="Proteomes" id="UP000295129">
    <property type="component" value="Unassembled WGS sequence"/>
</dbReference>
<dbReference type="AlphaFoldDB" id="A0A4R6E649"/>
<proteinExistence type="predicted"/>
<dbReference type="RefSeq" id="WP_133590519.1">
    <property type="nucleotide sequence ID" value="NZ_SNVV01000006.1"/>
</dbReference>
<accession>A0A4R6E649</accession>
<feature type="chain" id="PRO_5020472946" evidence="1">
    <location>
        <begin position="28"/>
        <end position="311"/>
    </location>
</feature>
<name>A0A4R6E649_9RHOO</name>
<protein>
    <submittedName>
        <fullName evidence="2">ABC-type uncharacterized transport system substrate-binding protein</fullName>
    </submittedName>
</protein>
<gene>
    <name evidence="2" type="ORF">C7389_106127</name>
</gene>
<dbReference type="Pfam" id="PF04392">
    <property type="entry name" value="ABC_sub_bind"/>
    <property type="match status" value="1"/>
</dbReference>
<dbReference type="PANTHER" id="PTHR35271:SF1">
    <property type="entry name" value="ABC TRANSPORTER, SUBSTRATE-BINDING LIPOPROTEIN"/>
    <property type="match status" value="1"/>
</dbReference>